<dbReference type="PANTHER" id="PTHR36203">
    <property type="entry name" value="ASCORBATE-SPECIFIC PTS SYSTEM EIIA COMPONENT"/>
    <property type="match status" value="1"/>
</dbReference>
<dbReference type="Proteomes" id="UP000032552">
    <property type="component" value="Unassembled WGS sequence"/>
</dbReference>
<dbReference type="GO" id="GO:0016301">
    <property type="term" value="F:kinase activity"/>
    <property type="evidence" value="ECO:0007669"/>
    <property type="project" value="UniProtKB-KW"/>
</dbReference>
<name>A0A0C9PQ18_LACPA</name>
<protein>
    <recommendedName>
        <fullName evidence="9">Ascorbate-specific PTS system EIIA component</fullName>
    </recommendedName>
    <alternativeName>
        <fullName evidence="10">Ascorbate-specific phosphotransferase enzyme IIA component</fullName>
    </alternativeName>
</protein>
<dbReference type="GO" id="GO:0005737">
    <property type="term" value="C:cytoplasm"/>
    <property type="evidence" value="ECO:0007669"/>
    <property type="project" value="UniProtKB-SubCell"/>
</dbReference>
<comment type="subcellular location">
    <subcellularLocation>
        <location evidence="1">Cytoplasm</location>
    </subcellularLocation>
</comment>
<dbReference type="SUPFAM" id="SSF52794">
    <property type="entry name" value="PTS system IIB component-like"/>
    <property type="match status" value="1"/>
</dbReference>
<dbReference type="Gene3D" id="1.10.1790.10">
    <property type="entry name" value="PRD domain"/>
    <property type="match status" value="1"/>
</dbReference>
<dbReference type="PROSITE" id="PS51094">
    <property type="entry name" value="PTS_EIIA_TYPE_2"/>
    <property type="match status" value="1"/>
</dbReference>
<dbReference type="AlphaFoldDB" id="A0A0C9PQ18"/>
<dbReference type="InterPro" id="IPR036634">
    <property type="entry name" value="PRD_sf"/>
</dbReference>
<dbReference type="Pfam" id="PF00359">
    <property type="entry name" value="PTS_EIIA_2"/>
    <property type="match status" value="1"/>
</dbReference>
<evidence type="ECO:0000256" key="2">
    <source>
        <dbReference type="ARBA" id="ARBA00022448"/>
    </source>
</evidence>
<dbReference type="PROSITE" id="PS51372">
    <property type="entry name" value="PRD_2"/>
    <property type="match status" value="1"/>
</dbReference>
<evidence type="ECO:0000256" key="6">
    <source>
        <dbReference type="ARBA" id="ARBA00022683"/>
    </source>
</evidence>
<dbReference type="SUPFAM" id="SSF55804">
    <property type="entry name" value="Phoshotransferase/anion transport protein"/>
    <property type="match status" value="1"/>
</dbReference>
<evidence type="ECO:0000256" key="1">
    <source>
        <dbReference type="ARBA" id="ARBA00004496"/>
    </source>
</evidence>
<dbReference type="InterPro" id="IPR016152">
    <property type="entry name" value="PTrfase/Anion_transptr"/>
</dbReference>
<keyword evidence="3" id="KW-0963">Cytoplasm</keyword>
<gene>
    <name evidence="13" type="ORF">LC0644_1695</name>
</gene>
<dbReference type="InterPro" id="IPR051351">
    <property type="entry name" value="Ascorbate-PTS_EIIA_comp"/>
</dbReference>
<dbReference type="PANTHER" id="PTHR36203:SF1">
    <property type="entry name" value="ASCORBATE-SPECIFIC PTS SYSTEM EIIA COMPONENT"/>
    <property type="match status" value="1"/>
</dbReference>
<feature type="domain" description="PTS EIIA type-2" evidence="11">
    <location>
        <begin position="558"/>
        <end position="701"/>
    </location>
</feature>
<dbReference type="GO" id="GO:0009401">
    <property type="term" value="P:phosphoenolpyruvate-dependent sugar phosphotransferase system"/>
    <property type="evidence" value="ECO:0007669"/>
    <property type="project" value="UniProtKB-KW"/>
</dbReference>
<keyword evidence="5" id="KW-0808">Transferase</keyword>
<evidence type="ECO:0000256" key="4">
    <source>
        <dbReference type="ARBA" id="ARBA00022553"/>
    </source>
</evidence>
<keyword evidence="7" id="KW-0418">Kinase</keyword>
<evidence type="ECO:0000313" key="14">
    <source>
        <dbReference type="Proteomes" id="UP000032552"/>
    </source>
</evidence>
<keyword evidence="4" id="KW-0597">Phosphoprotein</keyword>
<accession>A0A0C9PQ18</accession>
<comment type="function">
    <text evidence="8">The phosphoenolpyruvate-dependent sugar phosphotransferase system (sugar PTS), a major carbohydrate active transport system, catalyzes the phosphorylation of incoming sugar substrates concomitantly with their translocation across the cell membrane. The enzyme II UlaABC PTS system is involved in ascorbate transport.</text>
</comment>
<dbReference type="InterPro" id="IPR002178">
    <property type="entry name" value="PTS_EIIA_type-2_dom"/>
</dbReference>
<organism evidence="13 14">
    <name type="scientific">Lacticaseibacillus paracasei NRIC 0644</name>
    <dbReference type="NCBI Taxonomy" id="1435038"/>
    <lineage>
        <taxon>Bacteria</taxon>
        <taxon>Bacillati</taxon>
        <taxon>Bacillota</taxon>
        <taxon>Bacilli</taxon>
        <taxon>Lactobacillales</taxon>
        <taxon>Lactobacillaceae</taxon>
        <taxon>Lacticaseibacillus</taxon>
    </lineage>
</organism>
<proteinExistence type="predicted"/>
<dbReference type="Gene3D" id="3.40.50.2300">
    <property type="match status" value="1"/>
</dbReference>
<evidence type="ECO:0000259" key="11">
    <source>
        <dbReference type="PROSITE" id="PS51094"/>
    </source>
</evidence>
<evidence type="ECO:0000256" key="5">
    <source>
        <dbReference type="ARBA" id="ARBA00022679"/>
    </source>
</evidence>
<feature type="domain" description="PRD" evidence="12">
    <location>
        <begin position="297"/>
        <end position="404"/>
    </location>
</feature>
<dbReference type="GO" id="GO:0006355">
    <property type="term" value="P:regulation of DNA-templated transcription"/>
    <property type="evidence" value="ECO:0007669"/>
    <property type="project" value="InterPro"/>
</dbReference>
<dbReference type="InterPro" id="IPR036095">
    <property type="entry name" value="PTS_EIIB-like_sf"/>
</dbReference>
<reference evidence="14" key="1">
    <citation type="submission" date="2014-05" db="EMBL/GenBank/DDBJ databases">
        <title>Whole genome sequencing of Lactobacillus casei NRIC0644.</title>
        <authorList>
            <person name="Atarashi H."/>
            <person name="Yoshida Y."/>
            <person name="Fujimura S."/>
            <person name="Tanaka N."/>
            <person name="Shiwa Y."/>
            <person name="Yoshikawa H."/>
            <person name="Okada S."/>
            <person name="Nakagawa J."/>
        </authorList>
    </citation>
    <scope>NUCLEOTIDE SEQUENCE [LARGE SCALE GENOMIC DNA]</scope>
    <source>
        <strain evidence="14">NRIC0644</strain>
    </source>
</reference>
<dbReference type="GO" id="GO:0008982">
    <property type="term" value="F:protein-N(PI)-phosphohistidine-sugar phosphotransferase activity"/>
    <property type="evidence" value="ECO:0007669"/>
    <property type="project" value="InterPro"/>
</dbReference>
<dbReference type="Gene3D" id="3.40.930.10">
    <property type="entry name" value="Mannitol-specific EII, Chain A"/>
    <property type="match status" value="1"/>
</dbReference>
<evidence type="ECO:0000256" key="8">
    <source>
        <dbReference type="ARBA" id="ARBA00037387"/>
    </source>
</evidence>
<evidence type="ECO:0000256" key="7">
    <source>
        <dbReference type="ARBA" id="ARBA00022777"/>
    </source>
</evidence>
<keyword evidence="6" id="KW-0598">Phosphotransferase system</keyword>
<evidence type="ECO:0000256" key="10">
    <source>
        <dbReference type="ARBA" id="ARBA00042072"/>
    </source>
</evidence>
<evidence type="ECO:0000313" key="13">
    <source>
        <dbReference type="EMBL" id="GAN37106.1"/>
    </source>
</evidence>
<dbReference type="Pfam" id="PF00874">
    <property type="entry name" value="PRD"/>
    <property type="match status" value="1"/>
</dbReference>
<dbReference type="EMBL" id="BAYM01000096">
    <property type="protein sequence ID" value="GAN37106.1"/>
    <property type="molecule type" value="Genomic_DNA"/>
</dbReference>
<evidence type="ECO:0000256" key="9">
    <source>
        <dbReference type="ARBA" id="ARBA00041175"/>
    </source>
</evidence>
<sequence>MEALNMNNDIYEMIHYLTMREYMKIDMLQKELHITHRQFIYRISKINQLLNERGKTELRVHDQVITVSKATNEDLKSILSEKIGLKEDYVLSRRERIICIFLMLFLNEPGMYLKIDVFSNQLQTSRTTTFSSISDLKKILVADGVQIVNNREQGYFLKGAEIDIRRVMSKFVISSLSIDHNKKKFDLVISGHGLLSYPEVLKVFQKTADRYKLNFVKSRLDELIYFLIFLRSRFCHHPLLNDYPQSLQMMTTFKEYDFSVDIIKQLNVQCSNLRTESYYLTSWILGISFGDIHADTKDKELITDWVKQLLLRFNSLSGNHYQASPKVFERLYAHIRPAYYRLLFDLPILNPLTNRAKKEYSALFSLVKETVRPYEAMFGRPIPDEEVAYLTLHFASIYFQELGIDSSEKTIKQTRKYGLIACSNGVGSSVILYNELVDMFPNIYFYHPISTHEIKDFSKPVDILFVTDSYDMPKEIDIPVVVVHPVISLDERYQLIHEVDMRMGRHSYQFENLMRIINEDTEIKCLGKLKRDLSAFLTTRSEISETPSFKKKNIKLLDIFQSSLIQLQVSATDWQDSIRIAFAPLLKKKMVTSEYVQSTVQDLKKTGPYIVITTHVALAHSRATNGALKNALGLAVLTSPVKFGSKHNDPVKYVFSLSVREDTNHITAMAELTNLLNDKGFFQCLDNSTSPQTVIDYVKKQLESQLKEGN</sequence>
<dbReference type="InterPro" id="IPR011608">
    <property type="entry name" value="PRD"/>
</dbReference>
<keyword evidence="2" id="KW-0813">Transport</keyword>
<dbReference type="SUPFAM" id="SSF63520">
    <property type="entry name" value="PTS-regulatory domain, PRD"/>
    <property type="match status" value="1"/>
</dbReference>
<comment type="caution">
    <text evidence="13">The sequence shown here is derived from an EMBL/GenBank/DDBJ whole genome shotgun (WGS) entry which is preliminary data.</text>
</comment>
<evidence type="ECO:0000259" key="12">
    <source>
        <dbReference type="PROSITE" id="PS51372"/>
    </source>
</evidence>
<evidence type="ECO:0000256" key="3">
    <source>
        <dbReference type="ARBA" id="ARBA00022490"/>
    </source>
</evidence>